<keyword evidence="5 6" id="KW-0472">Membrane</keyword>
<protein>
    <recommendedName>
        <fullName evidence="6">Probable inorganic carbon transporter subunit DabA</fullName>
    </recommendedName>
</protein>
<evidence type="ECO:0000313" key="8">
    <source>
        <dbReference type="Proteomes" id="UP000005413"/>
    </source>
</evidence>
<dbReference type="OrthoDB" id="9805101at2"/>
<feature type="binding site" evidence="6">
    <location>
        <position position="578"/>
    </location>
    <ligand>
        <name>Zn(2+)</name>
        <dbReference type="ChEBI" id="CHEBI:29105"/>
    </ligand>
</feature>
<gene>
    <name evidence="6" type="primary">dabA</name>
    <name evidence="7" type="ORF">SS7213T_11580</name>
</gene>
<accession>G5JLF0</accession>
<dbReference type="InterPro" id="IPR018752">
    <property type="entry name" value="DabA"/>
</dbReference>
<comment type="subunit">
    <text evidence="6">Forms a complex with DabB.</text>
</comment>
<feature type="binding site" evidence="6">
    <location>
        <position position="563"/>
    </location>
    <ligand>
        <name>Zn(2+)</name>
        <dbReference type="ChEBI" id="CHEBI:29105"/>
    </ligand>
</feature>
<name>G5JLF0_9STAP</name>
<comment type="function">
    <text evidence="6">Part of an energy-coupled inorganic carbon pump.</text>
</comment>
<evidence type="ECO:0000256" key="3">
    <source>
        <dbReference type="ARBA" id="ARBA00022723"/>
    </source>
</evidence>
<keyword evidence="3 6" id="KW-0479">Metal-binding</keyword>
<proteinExistence type="inferred from homology"/>
<evidence type="ECO:0000256" key="1">
    <source>
        <dbReference type="ARBA" id="ARBA00022448"/>
    </source>
</evidence>
<dbReference type="GO" id="GO:0008270">
    <property type="term" value="F:zinc ion binding"/>
    <property type="evidence" value="ECO:0007669"/>
    <property type="project" value="UniProtKB-UniRule"/>
</dbReference>
<keyword evidence="4 6" id="KW-0862">Zinc</keyword>
<dbReference type="PANTHER" id="PTHR38344:SF1">
    <property type="entry name" value="INORGANIC CARBON TRANSPORTER SUBUNIT DABA-RELATED"/>
    <property type="match status" value="1"/>
</dbReference>
<dbReference type="Proteomes" id="UP000005413">
    <property type="component" value="Unassembled WGS sequence"/>
</dbReference>
<comment type="cofactor">
    <cofactor evidence="6">
        <name>Zn(2+)</name>
        <dbReference type="ChEBI" id="CHEBI:29105"/>
    </cofactor>
</comment>
<feature type="binding site" evidence="6">
    <location>
        <position position="381"/>
    </location>
    <ligand>
        <name>Zn(2+)</name>
        <dbReference type="ChEBI" id="CHEBI:29105"/>
    </ligand>
</feature>
<dbReference type="RefSeq" id="WP_002464999.1">
    <property type="nucleotide sequence ID" value="NZ_AEUN01000520.1"/>
</dbReference>
<reference evidence="7 8" key="1">
    <citation type="journal article" date="2012" name="BMC Genomics">
        <title>Comparative genomic analysis of the genus Staphylococcus including Staphylococcus aureus and its newly described sister species Staphylococcus simiae.</title>
        <authorList>
            <person name="Suzuki H."/>
            <person name="Lefebure T."/>
            <person name="Pavinski Bitar P."/>
            <person name="Stanhope M.J."/>
        </authorList>
    </citation>
    <scope>NUCLEOTIDE SEQUENCE [LARGE SCALE GENOMIC DNA]</scope>
    <source>
        <strain evidence="7 8">CCM 7213</strain>
    </source>
</reference>
<organism evidence="7 8">
    <name type="scientific">Staphylococcus simiae CCM 7213 = CCUG 51256</name>
    <dbReference type="NCBI Taxonomy" id="911238"/>
    <lineage>
        <taxon>Bacteria</taxon>
        <taxon>Bacillati</taxon>
        <taxon>Bacillota</taxon>
        <taxon>Bacilli</taxon>
        <taxon>Bacillales</taxon>
        <taxon>Staphylococcaceae</taxon>
        <taxon>Staphylococcus</taxon>
    </lineage>
</organism>
<comment type="similarity">
    <text evidence="6">Belongs to the inorganic carbon transporter (TC 9.A.2) DabA family.</text>
</comment>
<dbReference type="PATRIC" id="fig|911238.3.peg.2044"/>
<comment type="subcellular location">
    <subcellularLocation>
        <location evidence="6">Cell membrane</location>
        <topology evidence="6">Peripheral membrane protein</topology>
    </subcellularLocation>
</comment>
<dbReference type="HAMAP" id="MF_01871">
    <property type="entry name" value="DabA"/>
    <property type="match status" value="1"/>
</dbReference>
<sequence>MTTQENINEVVDNAKRVITPLSPISIFAARNPWEGLETETFEQVAEWLQKVRDIDIYPSAGFIHQAIEQHQIDTSFVDKQIDNDVMYSDYQIPQQAMTTYIANHQVLSDIPQSLITKSEFIDYLNRTKIDVKLGEWNEVIRPKSDYLIDDNGKLLSEQLNKQMIKWSKLYVDQFLSSWTMPKREQSFYHAWVHLAQHDRSLSKLQRQVIKELPKHATEAVQYALSQLNIVEHNVQAYLEGHLLALPGWAGMLYYRAQQHHFERYLLTDYLAIRLINELLLVNFTNNKPANLFSSSFEHDIKQAIEAWCYYTDITFEEWQTLTIRAQRERIRFAQHYNRNFFKNKWLTAWEKTAEQQLMTKLQRNNIVKDTTIDTKVQLAFCIDVRSEPFRRHIEAHGPFETLGIAGFFGLPIQKEVLDEQFTHNSLPVMVTPAYKIKEYADRNEVKVYQQRQSTISSLFYTFKLMKHNVLPSLLLPELSGPILSINTIVNTLLPKKGQQTLQYFKRKWLKKPQTNLTINRRYEHKSDLPIGFTEQEQVDFTLQALKLMDLTDDFAPLVVFGGHGSQSHNNPYQSSLECGACGGASSGFNAKLLAMMCNSTNVRQGLKAYKIDIPQDTVFAAAEHLTSTDTLDFIYLPETLSPAAQDAYNTLVAALPQISYEANKERLSLLPTVDDHYHPVAEAHRFATDWSEIRPEWGLANNNTFIIGKRQLTKHINLEGRAFLHDYDWHKDSDGTLLNTIISGPALVAQWINLQYYASTVAPHFYGSGNKRTQSVTSGVGVMQGNASDLMYGLPWQSVMASDNQMYHSPNRLLIVIQAPDFAVKRLLQGNAHFARKVKHHWVRLASIDDEGKYKDW</sequence>
<dbReference type="PANTHER" id="PTHR38344">
    <property type="entry name" value="UPF0753 PROTEIN AQ_863"/>
    <property type="match status" value="1"/>
</dbReference>
<evidence type="ECO:0000313" key="7">
    <source>
        <dbReference type="EMBL" id="EHJ06991.1"/>
    </source>
</evidence>
<dbReference type="AlphaFoldDB" id="G5JLF0"/>
<evidence type="ECO:0000256" key="4">
    <source>
        <dbReference type="ARBA" id="ARBA00022833"/>
    </source>
</evidence>
<dbReference type="EMBL" id="AEUN01000520">
    <property type="protein sequence ID" value="EHJ06991.1"/>
    <property type="molecule type" value="Genomic_DNA"/>
</dbReference>
<evidence type="ECO:0000256" key="2">
    <source>
        <dbReference type="ARBA" id="ARBA00022475"/>
    </source>
</evidence>
<evidence type="ECO:0000256" key="6">
    <source>
        <dbReference type="HAMAP-Rule" id="MF_01871"/>
    </source>
</evidence>
<keyword evidence="1 6" id="KW-0813">Transport</keyword>
<dbReference type="GO" id="GO:0005886">
    <property type="term" value="C:plasma membrane"/>
    <property type="evidence" value="ECO:0007669"/>
    <property type="project" value="UniProtKB-SubCell"/>
</dbReference>
<keyword evidence="8" id="KW-1185">Reference proteome</keyword>
<keyword evidence="2 6" id="KW-1003">Cell membrane</keyword>
<evidence type="ECO:0000256" key="5">
    <source>
        <dbReference type="ARBA" id="ARBA00023136"/>
    </source>
</evidence>
<dbReference type="Pfam" id="PF10070">
    <property type="entry name" value="DabA"/>
    <property type="match status" value="1"/>
</dbReference>
<feature type="binding site" evidence="6">
    <location>
        <position position="383"/>
    </location>
    <ligand>
        <name>Zn(2+)</name>
        <dbReference type="ChEBI" id="CHEBI:29105"/>
    </ligand>
</feature>
<comment type="caution">
    <text evidence="7">The sequence shown here is derived from an EMBL/GenBank/DDBJ whole genome shotgun (WGS) entry which is preliminary data.</text>
</comment>